<reference evidence="11" key="1">
    <citation type="submission" date="2022-01" db="EMBL/GenBank/DDBJ databases">
        <authorList>
            <person name="King R."/>
        </authorList>
    </citation>
    <scope>NUCLEOTIDE SEQUENCE</scope>
</reference>
<comment type="subcellular location">
    <subcellularLocation>
        <location evidence="1">Secreted</location>
    </subcellularLocation>
</comment>
<dbReference type="InterPro" id="IPR033116">
    <property type="entry name" value="TRYPSIN_SER"/>
</dbReference>
<dbReference type="GO" id="GO:0005576">
    <property type="term" value="C:extracellular region"/>
    <property type="evidence" value="ECO:0007669"/>
    <property type="project" value="UniProtKB-SubCell"/>
</dbReference>
<dbReference type="SMART" id="SM00020">
    <property type="entry name" value="Tryp_SPc"/>
    <property type="match status" value="1"/>
</dbReference>
<dbReference type="PANTHER" id="PTHR24252">
    <property type="entry name" value="ACROSIN-RELATED"/>
    <property type="match status" value="1"/>
</dbReference>
<keyword evidence="2" id="KW-0964">Secreted</keyword>
<accession>A0A9N9RFV9</accession>
<dbReference type="GO" id="GO:0050832">
    <property type="term" value="P:defense response to fungus"/>
    <property type="evidence" value="ECO:0007669"/>
    <property type="project" value="UniProtKB-ARBA"/>
</dbReference>
<dbReference type="PROSITE" id="PS00134">
    <property type="entry name" value="TRYPSIN_HIS"/>
    <property type="match status" value="1"/>
</dbReference>
<comment type="similarity">
    <text evidence="7">Belongs to the peptidase S1 family. CLIP subfamily.</text>
</comment>
<gene>
    <name evidence="11" type="ORF">CHIRRI_LOCUS95</name>
</gene>
<evidence type="ECO:0000256" key="6">
    <source>
        <dbReference type="ARBA" id="ARBA00023157"/>
    </source>
</evidence>
<dbReference type="GO" id="GO:0160032">
    <property type="term" value="P:Toll receptor ligand protein activation cascade"/>
    <property type="evidence" value="ECO:0007669"/>
    <property type="project" value="UniProtKB-ARBA"/>
</dbReference>
<keyword evidence="12" id="KW-1185">Reference proteome</keyword>
<keyword evidence="6" id="KW-1015">Disulfide bond</keyword>
<dbReference type="Gene3D" id="2.40.10.10">
    <property type="entry name" value="Trypsin-like serine proteases"/>
    <property type="match status" value="1"/>
</dbReference>
<dbReference type="PRINTS" id="PR00722">
    <property type="entry name" value="CHYMOTRYPSIN"/>
</dbReference>
<evidence type="ECO:0000259" key="10">
    <source>
        <dbReference type="PROSITE" id="PS50240"/>
    </source>
</evidence>
<dbReference type="Pfam" id="PF00089">
    <property type="entry name" value="Trypsin"/>
    <property type="match status" value="1"/>
</dbReference>
<dbReference type="PROSITE" id="PS50240">
    <property type="entry name" value="TRYPSIN_DOM"/>
    <property type="match status" value="1"/>
</dbReference>
<evidence type="ECO:0000256" key="8">
    <source>
        <dbReference type="RuleBase" id="RU363034"/>
    </source>
</evidence>
<dbReference type="GO" id="GO:0035008">
    <property type="term" value="P:positive regulation of melanization defense response"/>
    <property type="evidence" value="ECO:0007669"/>
    <property type="project" value="UniProtKB-ARBA"/>
</dbReference>
<evidence type="ECO:0000256" key="3">
    <source>
        <dbReference type="ARBA" id="ARBA00022670"/>
    </source>
</evidence>
<dbReference type="FunFam" id="2.40.10.10:FF:000015">
    <property type="entry name" value="Atrial natriuretic peptide-converting enzyme"/>
    <property type="match status" value="1"/>
</dbReference>
<dbReference type="CDD" id="cd00190">
    <property type="entry name" value="Tryp_SPc"/>
    <property type="match status" value="1"/>
</dbReference>
<evidence type="ECO:0000256" key="1">
    <source>
        <dbReference type="ARBA" id="ARBA00004613"/>
    </source>
</evidence>
<dbReference type="InterPro" id="IPR043504">
    <property type="entry name" value="Peptidase_S1_PA_chymotrypsin"/>
</dbReference>
<dbReference type="GO" id="GO:0006508">
    <property type="term" value="P:proteolysis"/>
    <property type="evidence" value="ECO:0007669"/>
    <property type="project" value="UniProtKB-KW"/>
</dbReference>
<dbReference type="SUPFAM" id="SSF50494">
    <property type="entry name" value="Trypsin-like serine proteases"/>
    <property type="match status" value="1"/>
</dbReference>
<keyword evidence="5 8" id="KW-0720">Serine protease</keyword>
<reference evidence="11" key="2">
    <citation type="submission" date="2022-10" db="EMBL/GenBank/DDBJ databases">
        <authorList>
            <consortium name="ENA_rothamsted_submissions"/>
            <consortium name="culmorum"/>
            <person name="King R."/>
        </authorList>
    </citation>
    <scope>NUCLEOTIDE SEQUENCE</scope>
</reference>
<dbReference type="InterPro" id="IPR001254">
    <property type="entry name" value="Trypsin_dom"/>
</dbReference>
<evidence type="ECO:0000313" key="12">
    <source>
        <dbReference type="Proteomes" id="UP001153620"/>
    </source>
</evidence>
<dbReference type="AlphaFoldDB" id="A0A9N9RFV9"/>
<dbReference type="OrthoDB" id="6339452at2759"/>
<dbReference type="GO" id="GO:0004252">
    <property type="term" value="F:serine-type endopeptidase activity"/>
    <property type="evidence" value="ECO:0007669"/>
    <property type="project" value="InterPro"/>
</dbReference>
<keyword evidence="4 8" id="KW-0378">Hydrolase</keyword>
<dbReference type="PROSITE" id="PS00135">
    <property type="entry name" value="TRYPSIN_SER"/>
    <property type="match status" value="1"/>
</dbReference>
<name>A0A9N9RFV9_9DIPT</name>
<evidence type="ECO:0000256" key="9">
    <source>
        <dbReference type="SAM" id="SignalP"/>
    </source>
</evidence>
<sequence>MHIFIAFLIIFNSSFELINSQIVYPDSISDQFFPYSYSYPYPKPQQTTTARTVFQPSQNSYQQFDKRLSERKCEEYTSKLQMVKFAGSLSLKNNVRTINIDQCAVSQGLIIGGMNSKPGEFPHMVAIGYKGPFSSIVSFRCGGSLISERFVLTAAHCKKSERENATLVRIGDLNLYVKEDNLPELDISIDQFIVHEYYDVRKQKNDIAVVRLTREAPLGKFIRPACLMTPNTILQNNKVVASGWGLTIVQSYQTSDILKKVDLSLIRNEKCTEILDDTGYSIDNTQLCAGELQGGKDTCQGDSGGPLQIVSNSNKCVYIIVGITSFGRSCGLKNSPGVYTKVSAYLDWIENKVWRS</sequence>
<dbReference type="Proteomes" id="UP001153620">
    <property type="component" value="Chromosome 1"/>
</dbReference>
<evidence type="ECO:0000256" key="7">
    <source>
        <dbReference type="ARBA" id="ARBA00024195"/>
    </source>
</evidence>
<feature type="chain" id="PRO_5040342647" description="Peptidase S1 domain-containing protein" evidence="9">
    <location>
        <begin position="21"/>
        <end position="356"/>
    </location>
</feature>
<organism evidence="11 12">
    <name type="scientific">Chironomus riparius</name>
    <dbReference type="NCBI Taxonomy" id="315576"/>
    <lineage>
        <taxon>Eukaryota</taxon>
        <taxon>Metazoa</taxon>
        <taxon>Ecdysozoa</taxon>
        <taxon>Arthropoda</taxon>
        <taxon>Hexapoda</taxon>
        <taxon>Insecta</taxon>
        <taxon>Pterygota</taxon>
        <taxon>Neoptera</taxon>
        <taxon>Endopterygota</taxon>
        <taxon>Diptera</taxon>
        <taxon>Nematocera</taxon>
        <taxon>Chironomoidea</taxon>
        <taxon>Chironomidae</taxon>
        <taxon>Chironominae</taxon>
        <taxon>Chironomus</taxon>
    </lineage>
</organism>
<evidence type="ECO:0000256" key="5">
    <source>
        <dbReference type="ARBA" id="ARBA00022825"/>
    </source>
</evidence>
<protein>
    <recommendedName>
        <fullName evidence="10">Peptidase S1 domain-containing protein</fullName>
    </recommendedName>
</protein>
<keyword evidence="9" id="KW-0732">Signal</keyword>
<dbReference type="EMBL" id="OU895877">
    <property type="protein sequence ID" value="CAG9797094.1"/>
    <property type="molecule type" value="Genomic_DNA"/>
</dbReference>
<feature type="domain" description="Peptidase S1" evidence="10">
    <location>
        <begin position="110"/>
        <end position="354"/>
    </location>
</feature>
<feature type="signal peptide" evidence="9">
    <location>
        <begin position="1"/>
        <end position="20"/>
    </location>
</feature>
<evidence type="ECO:0000256" key="2">
    <source>
        <dbReference type="ARBA" id="ARBA00022525"/>
    </source>
</evidence>
<dbReference type="InterPro" id="IPR001314">
    <property type="entry name" value="Peptidase_S1A"/>
</dbReference>
<evidence type="ECO:0000313" key="11">
    <source>
        <dbReference type="EMBL" id="CAG9797094.1"/>
    </source>
</evidence>
<evidence type="ECO:0000256" key="4">
    <source>
        <dbReference type="ARBA" id="ARBA00022801"/>
    </source>
</evidence>
<dbReference type="PANTHER" id="PTHR24252:SF7">
    <property type="entry name" value="HYALIN"/>
    <property type="match status" value="1"/>
</dbReference>
<dbReference type="InterPro" id="IPR009003">
    <property type="entry name" value="Peptidase_S1_PA"/>
</dbReference>
<proteinExistence type="inferred from homology"/>
<keyword evidence="3 8" id="KW-0645">Protease</keyword>
<dbReference type="InterPro" id="IPR018114">
    <property type="entry name" value="TRYPSIN_HIS"/>
</dbReference>